<evidence type="ECO:0000313" key="3">
    <source>
        <dbReference type="EMBL" id="KJR87421.1"/>
    </source>
</evidence>
<evidence type="ECO:0000256" key="1">
    <source>
        <dbReference type="SAM" id="MobiDB-lite"/>
    </source>
</evidence>
<sequence length="1714" mass="188472">MESTNLGSSSQGSVNLDVSRFEVTPVFTHPDAHVDIILVHGLNGQPKRTWTAKNGLYWPAELLPETLKKNPANILVYGYNADVYGRGTESSPSDNFIYQHAMTLVSHLTAFRQNRGTSNNPLIWVAHSLGGILVKRALLYSNDLRDADHEASRSIYVSTYGIIFLGTPHTGSGLAFWGRVLQGMASAAPKKFFDTEPVLIKSLKRNNERLQEVNNHFLDIYQRFKIQMVHENHKTDLKGTKAFVVDVDSASPQLPGVTYYGIEADHSNICKFDGANAPGYQTMVTSIQEWVIEAPPVIEIRWTVEHEDRVARARREIEERRLTATIRARSKSNADTDLIEGIPDLLSLRAVMAKVDSTTILSPGELVESPITSIPDAATAPMPLLPPPVSSTTSGTSTVKQDPLFLHPEKFRPNSYFVGRKRELEELHRKLTDGAKRAEGTSAVVIQSLPGGGKTHLARQYVFQHRGDYPGGIYWIRAKSIAEMEQFFWTIAKNEALRNVVEKTLAEEPSSSSDSQKELCDPHNIVNIVRAWFSSFDQWLLVFDGIIFNTPGIERFIPDAKNTSIIYTSIQSDVSGRYEFDNPQIMKLDMLSPEDARDLLLTEMERKKPWREGECAQALEIVKRMGCLPLMVHAAARHIKTTREPLSKYLRTLQNRIWASDLPAYYNVWDELKSRGAYPSLNLMYILAFLGGRVPVGFLNLGLHALDSRTPVLTRDASHTKRSLNNSLGTLIAFALVDRYEADSVSPTSSQTSSKQSHERGSESVDLLRIHTVVQRFFVDVLTATKDADFWLERSANVFCHAFDEADRLNGRRPGLLDDYRCFKIHGEMLLQHLAHSEKKSPLPPGLASAGVQIRSRLGACEEAIMKLSEVTQAHIFNEMGTRPSSYESLTTTSVFERANSFSDSSVAGSANSSSQASTDTSGISSRTGTGFDDERAGVHIINTNPAINMDIDSPIDLEAETQFGDTILHPNDGKGKAPVQQVWTNPPIANASGGTLYQSPDLIFSPFVPGGGDPYSWHVPYPTAQNTIPAPPSPEDDNGTDQAVTEVPTPKLSDISPVRPEAKDHDSPSAGFGVLYSDPAVLNHRVVQRNYEHRYRDRAGAWRDKNISDPRSSVSREFAEGSLFIPESESFKAELPEHGFSVTGGVAKHSLSKFRSWANSASPPRPRLEPTILDVGTKGDTDQNQSKNRAQSTGTLGVRPLVTLYESTKRHEPARHGIEDGHGTKPSDIAAMSFNSPKSSSQSPPSSFRNSLKRLRGLKELLSFGSASASFVTSEEQKTENIAPSDPEIAPAAPDTEDALASSIDSLLRSQPGTFLRGSRTARSTPNQGYGPFMPPPYRSSSQYLSNSITTHQEETIVDDGNAENTDSIAQRNLPDSIHQWGSDVYHPGNQRITSSELSFGIGAQDRTAASYQAPLHPSHSQQSSQYLQQPTGPSQEQIALESQQIQRNFLRPNQNVDGYTSQPMSRNTSAQSQPSTYGHAHYPTRLSSIPANTAPPSNQAGTYLPHDRSLPQSVDGRSMTAGTRQIPSLRRNSQSSLVQTEPSPQTTNPFADVNTSYRQWEERHQEHHHERPSYLHGPFTVWLEVREPSIFRPIPTAYSTGALTNNSDTRSGSSSGSVGGAGSRQPDSVVVSRSQSGQGPEHVSATGAWDSRGIATVHMGISNIARSGPYPSQITHVEGDEHSSEPISKSVSGTGNRKVQVGESNDHDSGVS</sequence>
<dbReference type="KEGG" id="ssck:SPSK_01366"/>
<dbReference type="SUPFAM" id="SSF53474">
    <property type="entry name" value="alpha/beta-Hydrolases"/>
    <property type="match status" value="1"/>
</dbReference>
<feature type="compositionally biased region" description="Polar residues" evidence="1">
    <location>
        <begin position="1600"/>
        <end position="1612"/>
    </location>
</feature>
<feature type="region of interest" description="Disordered" evidence="1">
    <location>
        <begin position="1600"/>
        <end position="1652"/>
    </location>
</feature>
<feature type="region of interest" description="Disordered" evidence="1">
    <location>
        <begin position="1023"/>
        <end position="1072"/>
    </location>
</feature>
<feature type="region of interest" description="Disordered" evidence="1">
    <location>
        <begin position="1410"/>
        <end position="1438"/>
    </location>
</feature>
<feature type="region of interest" description="Disordered" evidence="1">
    <location>
        <begin position="1158"/>
        <end position="1251"/>
    </location>
</feature>
<dbReference type="Gene3D" id="3.40.50.300">
    <property type="entry name" value="P-loop containing nucleotide triphosphate hydrolases"/>
    <property type="match status" value="1"/>
</dbReference>
<dbReference type="GO" id="GO:0043531">
    <property type="term" value="F:ADP binding"/>
    <property type="evidence" value="ECO:0007669"/>
    <property type="project" value="InterPro"/>
</dbReference>
<dbReference type="Gene3D" id="3.40.50.1820">
    <property type="entry name" value="alpha/beta hydrolase"/>
    <property type="match status" value="1"/>
</dbReference>
<feature type="region of interest" description="Disordered" evidence="1">
    <location>
        <begin position="1668"/>
        <end position="1714"/>
    </location>
</feature>
<feature type="compositionally biased region" description="Low complexity" evidence="1">
    <location>
        <begin position="904"/>
        <end position="926"/>
    </location>
</feature>
<dbReference type="VEuPathDB" id="FungiDB:SPSK_01366"/>
<organism evidence="3 4">
    <name type="scientific">Sporothrix schenckii 1099-18</name>
    <dbReference type="NCBI Taxonomy" id="1397361"/>
    <lineage>
        <taxon>Eukaryota</taxon>
        <taxon>Fungi</taxon>
        <taxon>Dikarya</taxon>
        <taxon>Ascomycota</taxon>
        <taxon>Pezizomycotina</taxon>
        <taxon>Sordariomycetes</taxon>
        <taxon>Sordariomycetidae</taxon>
        <taxon>Ophiostomatales</taxon>
        <taxon>Ophiostomataceae</taxon>
        <taxon>Sporothrix</taxon>
    </lineage>
</organism>
<name>A0A0F2MGX7_SPOSC</name>
<dbReference type="PANTHER" id="PTHR48187:SF2">
    <property type="entry name" value="LD21810P"/>
    <property type="match status" value="1"/>
</dbReference>
<evidence type="ECO:0000259" key="2">
    <source>
        <dbReference type="Pfam" id="PF12697"/>
    </source>
</evidence>
<dbReference type="EMBL" id="AXCR01000005">
    <property type="protein sequence ID" value="KJR87421.1"/>
    <property type="molecule type" value="Genomic_DNA"/>
</dbReference>
<dbReference type="Proteomes" id="UP000033710">
    <property type="component" value="Unassembled WGS sequence"/>
</dbReference>
<reference evidence="3 4" key="1">
    <citation type="journal article" date="2014" name="BMC Genomics">
        <title>Comparative genomics of the major fungal agents of human and animal Sporotrichosis: Sporothrix schenckii and Sporothrix brasiliensis.</title>
        <authorList>
            <person name="Teixeira M.M."/>
            <person name="de Almeida L.G."/>
            <person name="Kubitschek-Barreira P."/>
            <person name="Alves F.L."/>
            <person name="Kioshima E.S."/>
            <person name="Abadio A.K."/>
            <person name="Fernandes L."/>
            <person name="Derengowski L.S."/>
            <person name="Ferreira K.S."/>
            <person name="Souza R.C."/>
            <person name="Ruiz J.C."/>
            <person name="de Andrade N.C."/>
            <person name="Paes H.C."/>
            <person name="Nicola A.M."/>
            <person name="Albuquerque P."/>
            <person name="Gerber A.L."/>
            <person name="Martins V.P."/>
            <person name="Peconick L.D."/>
            <person name="Neto A.V."/>
            <person name="Chaucanez C.B."/>
            <person name="Silva P.A."/>
            <person name="Cunha O.L."/>
            <person name="de Oliveira F.F."/>
            <person name="dos Santos T.C."/>
            <person name="Barros A.L."/>
            <person name="Soares M.A."/>
            <person name="de Oliveira L.M."/>
            <person name="Marini M.M."/>
            <person name="Villalobos-Duno H."/>
            <person name="Cunha M.M."/>
            <person name="de Hoog S."/>
            <person name="da Silveira J.F."/>
            <person name="Henrissat B."/>
            <person name="Nino-Vega G.A."/>
            <person name="Cisalpino P.S."/>
            <person name="Mora-Montes H.M."/>
            <person name="Almeida S.R."/>
            <person name="Stajich J.E."/>
            <person name="Lopes-Bezerra L.M."/>
            <person name="Vasconcelos A.T."/>
            <person name="Felipe M.S."/>
        </authorList>
    </citation>
    <scope>NUCLEOTIDE SEQUENCE [LARGE SCALE GENOMIC DNA]</scope>
    <source>
        <strain evidence="3 4">1099-18</strain>
    </source>
</reference>
<feature type="compositionally biased region" description="Low complexity" evidence="1">
    <location>
        <begin position="1630"/>
        <end position="1641"/>
    </location>
</feature>
<evidence type="ECO:0000313" key="4">
    <source>
        <dbReference type="Proteomes" id="UP000033710"/>
    </source>
</evidence>
<feature type="region of interest" description="Disordered" evidence="1">
    <location>
        <begin position="1455"/>
        <end position="1554"/>
    </location>
</feature>
<feature type="compositionally biased region" description="Polar residues" evidence="1">
    <location>
        <begin position="1487"/>
        <end position="1503"/>
    </location>
</feature>
<dbReference type="InterPro" id="IPR027417">
    <property type="entry name" value="P-loop_NTPase"/>
</dbReference>
<dbReference type="RefSeq" id="XP_016590097.1">
    <property type="nucleotide sequence ID" value="XM_016728281.1"/>
</dbReference>
<reference evidence="3 4" key="2">
    <citation type="journal article" date="2015" name="Eukaryot. Cell">
        <title>Asexual propagation of a virulent clone complex in a human and feline outbreak of sporotrichosis.</title>
        <authorList>
            <person name="Teixeira Mde M."/>
            <person name="Rodrigues A.M."/>
            <person name="Tsui C.K."/>
            <person name="de Almeida L.G."/>
            <person name="Van Diepeningen A.D."/>
            <person name="van den Ende B.G."/>
            <person name="Fernandes G.F."/>
            <person name="Kano R."/>
            <person name="Hamelin R.C."/>
            <person name="Lopes-Bezerra L.M."/>
            <person name="Vasconcelos A.T."/>
            <person name="de Hoog S."/>
            <person name="de Camargo Z.P."/>
            <person name="Felipe M.S."/>
        </authorList>
    </citation>
    <scope>NUCLEOTIDE SEQUENCE [LARGE SCALE GENOMIC DNA]</scope>
    <source>
        <strain evidence="3 4">1099-18</strain>
    </source>
</reference>
<dbReference type="InterPro" id="IPR000073">
    <property type="entry name" value="AB_hydrolase_1"/>
</dbReference>
<feature type="compositionally biased region" description="Polar residues" evidence="1">
    <location>
        <begin position="1455"/>
        <end position="1478"/>
    </location>
</feature>
<dbReference type="PANTHER" id="PTHR48187">
    <property type="entry name" value="LD21810P"/>
    <property type="match status" value="1"/>
</dbReference>
<feature type="compositionally biased region" description="Low complexity" evidence="1">
    <location>
        <begin position="1414"/>
        <end position="1432"/>
    </location>
</feature>
<gene>
    <name evidence="3" type="ORF">SPSK_01366</name>
</gene>
<feature type="region of interest" description="Disordered" evidence="1">
    <location>
        <begin position="904"/>
        <end position="932"/>
    </location>
</feature>
<feature type="compositionally biased region" description="Polar residues" evidence="1">
    <location>
        <begin position="1687"/>
        <end position="1699"/>
    </location>
</feature>
<dbReference type="InterPro" id="IPR029058">
    <property type="entry name" value="AB_hydrolase_fold"/>
</dbReference>
<dbReference type="GeneID" id="27663558"/>
<feature type="compositionally biased region" description="Polar residues" evidence="1">
    <location>
        <begin position="1183"/>
        <end position="1196"/>
    </location>
</feature>
<feature type="region of interest" description="Disordered" evidence="1">
    <location>
        <begin position="1271"/>
        <end position="1294"/>
    </location>
</feature>
<accession>A0A0F2MGX7</accession>
<feature type="compositionally biased region" description="Low complexity" evidence="1">
    <location>
        <begin position="1234"/>
        <end position="1251"/>
    </location>
</feature>
<protein>
    <submittedName>
        <fullName evidence="3">And nb-arc domain containing protein</fullName>
    </submittedName>
</protein>
<dbReference type="OrthoDB" id="7464126at2759"/>
<feature type="compositionally biased region" description="Basic and acidic residues" evidence="1">
    <location>
        <begin position="1208"/>
        <end position="1226"/>
    </location>
</feature>
<proteinExistence type="predicted"/>
<dbReference type="Pfam" id="PF12697">
    <property type="entry name" value="Abhydrolase_6"/>
    <property type="match status" value="1"/>
</dbReference>
<feature type="compositionally biased region" description="Polar residues" evidence="1">
    <location>
        <begin position="1522"/>
        <end position="1554"/>
    </location>
</feature>
<dbReference type="SUPFAM" id="SSF52540">
    <property type="entry name" value="P-loop containing nucleoside triphosphate hydrolases"/>
    <property type="match status" value="1"/>
</dbReference>
<comment type="caution">
    <text evidence="3">The sequence shown here is derived from an EMBL/GenBank/DDBJ whole genome shotgun (WGS) entry which is preliminary data.</text>
</comment>
<feature type="domain" description="AB hydrolase-1" evidence="2">
    <location>
        <begin position="36"/>
        <end position="194"/>
    </location>
</feature>